<sequence length="45" mass="5520">MTKTHFFNTLFFKLLPQNNRYLTLLINFRAFDHVLSFRTHSLKTF</sequence>
<dbReference type="AlphaFoldDB" id="A0AB33Z645"/>
<evidence type="ECO:0000313" key="1">
    <source>
        <dbReference type="EMBL" id="EQK94565.1"/>
    </source>
</evidence>
<name>A0AB33Z645_HELPX</name>
<dbReference type="EMBL" id="AUSI01000034">
    <property type="protein sequence ID" value="EQK94565.1"/>
    <property type="molecule type" value="Genomic_DNA"/>
</dbReference>
<gene>
    <name evidence="1" type="ORF">N198_01390</name>
</gene>
<dbReference type="Proteomes" id="UP000015893">
    <property type="component" value="Unassembled WGS sequence"/>
</dbReference>
<reference evidence="1 2" key="1">
    <citation type="journal article" date="2013" name="Genome Announc.">
        <title>Multiple genome sequences of Helicobacter pylori strains of diverse disease and antibiotic resistance backgrounds from Malaysia.</title>
        <authorList>
            <person name="Rehvathy V."/>
            <person name="Tan M.H."/>
            <person name="Gunaletchumy S.P."/>
            <person name="Teh X."/>
            <person name="Wang S."/>
            <person name="Baybayan P."/>
            <person name="Singh S."/>
            <person name="Ashby M."/>
            <person name="Kaakoush N.O."/>
            <person name="Mitchell H.M."/>
            <person name="Croft L.J."/>
            <person name="Goh K.L."/>
            <person name="Loke M.F."/>
            <person name="Vadivelu J."/>
        </authorList>
    </citation>
    <scope>NUCLEOTIDE SEQUENCE [LARGE SCALE GENOMIC DNA]</scope>
    <source>
        <strain evidence="1 2">UM037</strain>
    </source>
</reference>
<proteinExistence type="predicted"/>
<comment type="caution">
    <text evidence="1">The sequence shown here is derived from an EMBL/GenBank/DDBJ whole genome shotgun (WGS) entry which is preliminary data.</text>
</comment>
<accession>A0AB33Z645</accession>
<organism evidence="1 2">
    <name type="scientific">Helicobacter pylori UM037</name>
    <dbReference type="NCBI Taxonomy" id="1321939"/>
    <lineage>
        <taxon>Bacteria</taxon>
        <taxon>Pseudomonadati</taxon>
        <taxon>Campylobacterota</taxon>
        <taxon>Epsilonproteobacteria</taxon>
        <taxon>Campylobacterales</taxon>
        <taxon>Helicobacteraceae</taxon>
        <taxon>Helicobacter</taxon>
    </lineage>
</organism>
<protein>
    <submittedName>
        <fullName evidence="1">Uncharacterized protein</fullName>
    </submittedName>
</protein>
<evidence type="ECO:0000313" key="2">
    <source>
        <dbReference type="Proteomes" id="UP000015893"/>
    </source>
</evidence>